<evidence type="ECO:0000313" key="1">
    <source>
        <dbReference type="EMBL" id="MPC66710.1"/>
    </source>
</evidence>
<keyword evidence="2" id="KW-1185">Reference proteome</keyword>
<gene>
    <name evidence="1" type="ORF">E2C01_060862</name>
</gene>
<dbReference type="EMBL" id="VSRR010025150">
    <property type="protein sequence ID" value="MPC66710.1"/>
    <property type="molecule type" value="Genomic_DNA"/>
</dbReference>
<name>A0A5B7H3Q5_PORTR</name>
<proteinExistence type="predicted"/>
<dbReference type="Proteomes" id="UP000324222">
    <property type="component" value="Unassembled WGS sequence"/>
</dbReference>
<accession>A0A5B7H3Q5</accession>
<sequence length="58" mass="6910">MPLVFCFCQLEDLRRYYADFSWNDYCFCVRDPSLCAERITEMIVSGMEAYIPQSFFST</sequence>
<organism evidence="1 2">
    <name type="scientific">Portunus trituberculatus</name>
    <name type="common">Swimming crab</name>
    <name type="synonym">Neptunus trituberculatus</name>
    <dbReference type="NCBI Taxonomy" id="210409"/>
    <lineage>
        <taxon>Eukaryota</taxon>
        <taxon>Metazoa</taxon>
        <taxon>Ecdysozoa</taxon>
        <taxon>Arthropoda</taxon>
        <taxon>Crustacea</taxon>
        <taxon>Multicrustacea</taxon>
        <taxon>Malacostraca</taxon>
        <taxon>Eumalacostraca</taxon>
        <taxon>Eucarida</taxon>
        <taxon>Decapoda</taxon>
        <taxon>Pleocyemata</taxon>
        <taxon>Brachyura</taxon>
        <taxon>Eubrachyura</taxon>
        <taxon>Portunoidea</taxon>
        <taxon>Portunidae</taxon>
        <taxon>Portuninae</taxon>
        <taxon>Portunus</taxon>
    </lineage>
</organism>
<protein>
    <submittedName>
        <fullName evidence="1">Uncharacterized protein</fullName>
    </submittedName>
</protein>
<reference evidence="1 2" key="1">
    <citation type="submission" date="2019-05" db="EMBL/GenBank/DDBJ databases">
        <title>Another draft genome of Portunus trituberculatus and its Hox gene families provides insights of decapod evolution.</title>
        <authorList>
            <person name="Jeong J.-H."/>
            <person name="Song I."/>
            <person name="Kim S."/>
            <person name="Choi T."/>
            <person name="Kim D."/>
            <person name="Ryu S."/>
            <person name="Kim W."/>
        </authorList>
    </citation>
    <scope>NUCLEOTIDE SEQUENCE [LARGE SCALE GENOMIC DNA]</scope>
    <source>
        <tissue evidence="1">Muscle</tissue>
    </source>
</reference>
<evidence type="ECO:0000313" key="2">
    <source>
        <dbReference type="Proteomes" id="UP000324222"/>
    </source>
</evidence>
<dbReference type="AlphaFoldDB" id="A0A5B7H3Q5"/>
<comment type="caution">
    <text evidence="1">The sequence shown here is derived from an EMBL/GenBank/DDBJ whole genome shotgun (WGS) entry which is preliminary data.</text>
</comment>